<sequence length="17" mass="2029">MDVHNKPISEKFKSGRR</sequence>
<accession>A0AAV0EF69</accession>
<dbReference type="EMBL" id="CAMAPF010000928">
    <property type="protein sequence ID" value="CAH9122839.1"/>
    <property type="molecule type" value="Genomic_DNA"/>
</dbReference>
<dbReference type="EMBL" id="CAMAPF010000051">
    <property type="protein sequence ID" value="CAH9085521.1"/>
    <property type="molecule type" value="Genomic_DNA"/>
</dbReference>
<evidence type="ECO:0000313" key="3">
    <source>
        <dbReference type="Proteomes" id="UP001152523"/>
    </source>
</evidence>
<comment type="caution">
    <text evidence="2">The sequence shown here is derived from an EMBL/GenBank/DDBJ whole genome shotgun (WGS) entry which is preliminary data.</text>
</comment>
<gene>
    <name evidence="2" type="ORF">CEPIT_LOCUS24766</name>
    <name evidence="1" type="ORF">CEPIT_LOCUS9338</name>
</gene>
<reference evidence="2" key="1">
    <citation type="submission" date="2022-07" db="EMBL/GenBank/DDBJ databases">
        <authorList>
            <person name="Macas J."/>
            <person name="Novak P."/>
            <person name="Neumann P."/>
        </authorList>
    </citation>
    <scope>NUCLEOTIDE SEQUENCE</scope>
</reference>
<dbReference type="AlphaFoldDB" id="A0AAV0EF69"/>
<keyword evidence="3" id="KW-1185">Reference proteome</keyword>
<protein>
    <submittedName>
        <fullName evidence="2">Uncharacterized protein</fullName>
    </submittedName>
</protein>
<dbReference type="Proteomes" id="UP001152523">
    <property type="component" value="Unassembled WGS sequence"/>
</dbReference>
<name>A0AAV0EF69_9ASTE</name>
<evidence type="ECO:0000313" key="2">
    <source>
        <dbReference type="EMBL" id="CAH9122839.1"/>
    </source>
</evidence>
<evidence type="ECO:0000313" key="1">
    <source>
        <dbReference type="EMBL" id="CAH9085521.1"/>
    </source>
</evidence>
<organism evidence="2 3">
    <name type="scientific">Cuscuta epithymum</name>
    <dbReference type="NCBI Taxonomy" id="186058"/>
    <lineage>
        <taxon>Eukaryota</taxon>
        <taxon>Viridiplantae</taxon>
        <taxon>Streptophyta</taxon>
        <taxon>Embryophyta</taxon>
        <taxon>Tracheophyta</taxon>
        <taxon>Spermatophyta</taxon>
        <taxon>Magnoliopsida</taxon>
        <taxon>eudicotyledons</taxon>
        <taxon>Gunneridae</taxon>
        <taxon>Pentapetalae</taxon>
        <taxon>asterids</taxon>
        <taxon>lamiids</taxon>
        <taxon>Solanales</taxon>
        <taxon>Convolvulaceae</taxon>
        <taxon>Cuscuteae</taxon>
        <taxon>Cuscuta</taxon>
        <taxon>Cuscuta subgen. Cuscuta</taxon>
    </lineage>
</organism>
<proteinExistence type="predicted"/>